<evidence type="ECO:0000313" key="1">
    <source>
        <dbReference type="EMBL" id="TPX72517.1"/>
    </source>
</evidence>
<dbReference type="AlphaFoldDB" id="A0A507FAC8"/>
<comment type="caution">
    <text evidence="1">The sequence shown here is derived from an EMBL/GenBank/DDBJ whole genome shotgun (WGS) entry which is preliminary data.</text>
</comment>
<gene>
    <name evidence="1" type="ORF">CcCBS67573_g05811</name>
</gene>
<accession>A0A507FAC8</accession>
<protein>
    <submittedName>
        <fullName evidence="1">Uncharacterized protein</fullName>
    </submittedName>
</protein>
<dbReference type="EMBL" id="QEAP01000222">
    <property type="protein sequence ID" value="TPX72517.1"/>
    <property type="molecule type" value="Genomic_DNA"/>
</dbReference>
<reference evidence="1 2" key="1">
    <citation type="journal article" date="2019" name="Sci. Rep.">
        <title>Comparative genomics of chytrid fungi reveal insights into the obligate biotrophic and pathogenic lifestyle of Synchytrium endobioticum.</title>
        <authorList>
            <person name="van de Vossenberg B.T.L.H."/>
            <person name="Warris S."/>
            <person name="Nguyen H.D.T."/>
            <person name="van Gent-Pelzer M.P.E."/>
            <person name="Joly D.L."/>
            <person name="van de Geest H.C."/>
            <person name="Bonants P.J.M."/>
            <person name="Smith D.S."/>
            <person name="Levesque C.A."/>
            <person name="van der Lee T.A.J."/>
        </authorList>
    </citation>
    <scope>NUCLEOTIDE SEQUENCE [LARGE SCALE GENOMIC DNA]</scope>
    <source>
        <strain evidence="1 2">CBS 675.73</strain>
    </source>
</reference>
<organism evidence="1 2">
    <name type="scientific">Chytriomyces confervae</name>
    <dbReference type="NCBI Taxonomy" id="246404"/>
    <lineage>
        <taxon>Eukaryota</taxon>
        <taxon>Fungi</taxon>
        <taxon>Fungi incertae sedis</taxon>
        <taxon>Chytridiomycota</taxon>
        <taxon>Chytridiomycota incertae sedis</taxon>
        <taxon>Chytridiomycetes</taxon>
        <taxon>Chytridiales</taxon>
        <taxon>Chytriomycetaceae</taxon>
        <taxon>Chytriomyces</taxon>
    </lineage>
</organism>
<evidence type="ECO:0000313" key="2">
    <source>
        <dbReference type="Proteomes" id="UP000320333"/>
    </source>
</evidence>
<keyword evidence="2" id="KW-1185">Reference proteome</keyword>
<dbReference type="OrthoDB" id="61384at2759"/>
<dbReference type="Proteomes" id="UP000320333">
    <property type="component" value="Unassembled WGS sequence"/>
</dbReference>
<proteinExistence type="predicted"/>
<sequence length="327" mass="36873">MNPIIGVILVGVQSERSPLSVFKRDNDALRLIIRMVQDWWAQHVRRTDTPKKLNRSRFFTPIPAGIFVLPRQIPFPPPLMDEHGSPVPLSINMMPFRMSASQNRNVRPEQEVSTDVLLLDVLPERLKRYAPIVAECLRRVPREWGKVGYITVHESYVEEGQTQRRPGLHIESPGVIAPEAHMHGYHRFICWGGGRFGTHVPGDLDEHGMINMHGGIFVASNMADTCRVWDCLIEEHGEVVGHLGDISHMREAIGGNKAGTSLEAGDICWMTDRTPHESLPQPKAGFRQFFRLVTSELSAWYEEHNTPSELGVEPGCEIVKGNKFLNA</sequence>
<name>A0A507FAC8_9FUNG</name>
<dbReference type="STRING" id="246404.A0A507FAC8"/>